<dbReference type="GO" id="GO:0005524">
    <property type="term" value="F:ATP binding"/>
    <property type="evidence" value="ECO:0007669"/>
    <property type="project" value="UniProtKB-KW"/>
</dbReference>
<feature type="domain" description="ABC transmembrane type-1" evidence="8">
    <location>
        <begin position="24"/>
        <end position="305"/>
    </location>
</feature>
<accession>A0ABY5SSH4</accession>
<reference evidence="9" key="1">
    <citation type="submission" date="2022-03" db="EMBL/GenBank/DDBJ databases">
        <title>Brevibacterium spongiae sp. nov., isolated from marine sponge.</title>
        <authorList>
            <person name="Li Z."/>
            <person name="Zhang M."/>
        </authorList>
    </citation>
    <scope>NUCLEOTIDE SEQUENCE</scope>
    <source>
        <strain evidence="9">WHS-Z9</strain>
    </source>
</reference>
<evidence type="ECO:0000259" key="8">
    <source>
        <dbReference type="PROSITE" id="PS50929"/>
    </source>
</evidence>
<name>A0ABY5SSH4_9MICO</name>
<dbReference type="InterPro" id="IPR003439">
    <property type="entry name" value="ABC_transporter-like_ATP-bd"/>
</dbReference>
<dbReference type="Pfam" id="PF00664">
    <property type="entry name" value="ABC_membrane"/>
    <property type="match status" value="1"/>
</dbReference>
<dbReference type="InterPro" id="IPR011527">
    <property type="entry name" value="ABC1_TM_dom"/>
</dbReference>
<evidence type="ECO:0000313" key="10">
    <source>
        <dbReference type="Proteomes" id="UP001064879"/>
    </source>
</evidence>
<evidence type="ECO:0000256" key="4">
    <source>
        <dbReference type="ARBA" id="ARBA00023136"/>
    </source>
</evidence>
<sequence length="606" mass="61761">MPKIPETGAQLLRRAARRRLRPLIGGAGALSVWQVCEALVPVAIGIIVDRAIIPLSIPALIVSIIGLGLLFTVLSVVGYRFGARLCNAAREHEAHALRVEITHAALTASALPADRTSGEVLSIASADADTAAASFQQAGRGIASVLGMITAAVFLLIADPVTGLVVLIAVPIGLVIVALPGRSVSKRATAQLEAVASAGRSASDLMHGLRVIKAMGGEPWAVRRYRATSDAAAVAGIATGERTGRLAGLGALVMSVVLAIVLIVAGLRLTEGLMSVGALIGILGMTAFLTEPMRALAEIVGLFAQSHGAAERIARLLTSIDAAGDPGSADDPDDAADTPTATDTLTEAAPSTRDAAGTRPAVATTASGVTITGWPTPDGHLTAPTGSLTCIVAADAEDAAAVLQALTAHSRSLGPETMLVAPHEVDLFEGTIASNIAMVVAAADDTGPAQPGTAVHPADTPRTTTAHLPISAEVLTASGVDELLDLVDGGLDHRIQELGGNLSGGQRQRVALARALHAAPDILVLVEPTTAVDAVTEARIAEGLSTVRRRTQQQATLILTSSPAFLAAADTVVFVPTDGPVLSGHHSDLLDADTDSAEAYRNAVTR</sequence>
<feature type="transmembrane region" description="Helical" evidence="6">
    <location>
        <begin position="23"/>
        <end position="48"/>
    </location>
</feature>
<feature type="compositionally biased region" description="Low complexity" evidence="5">
    <location>
        <begin position="337"/>
        <end position="350"/>
    </location>
</feature>
<keyword evidence="9" id="KW-0547">Nucleotide-binding</keyword>
<evidence type="ECO:0000259" key="7">
    <source>
        <dbReference type="PROSITE" id="PS50893"/>
    </source>
</evidence>
<evidence type="ECO:0000313" key="9">
    <source>
        <dbReference type="EMBL" id="UVI36836.1"/>
    </source>
</evidence>
<feature type="transmembrane region" description="Helical" evidence="6">
    <location>
        <begin position="60"/>
        <end position="81"/>
    </location>
</feature>
<dbReference type="PANTHER" id="PTHR43394">
    <property type="entry name" value="ATP-DEPENDENT PERMEASE MDL1, MITOCHONDRIAL"/>
    <property type="match status" value="1"/>
</dbReference>
<evidence type="ECO:0000256" key="2">
    <source>
        <dbReference type="ARBA" id="ARBA00022692"/>
    </source>
</evidence>
<protein>
    <submittedName>
        <fullName evidence="9">ABC transporter ATP-binding protein/permease</fullName>
    </submittedName>
</protein>
<dbReference type="PROSITE" id="PS00211">
    <property type="entry name" value="ABC_TRANSPORTER_1"/>
    <property type="match status" value="1"/>
</dbReference>
<keyword evidence="9" id="KW-0067">ATP-binding</keyword>
<keyword evidence="10" id="KW-1185">Reference proteome</keyword>
<feature type="transmembrane region" description="Helical" evidence="6">
    <location>
        <begin position="164"/>
        <end position="181"/>
    </location>
</feature>
<organism evidence="9 10">
    <name type="scientific">Brevibacterium spongiae</name>
    <dbReference type="NCBI Taxonomy" id="2909672"/>
    <lineage>
        <taxon>Bacteria</taxon>
        <taxon>Bacillati</taxon>
        <taxon>Actinomycetota</taxon>
        <taxon>Actinomycetes</taxon>
        <taxon>Micrococcales</taxon>
        <taxon>Brevibacteriaceae</taxon>
        <taxon>Brevibacterium</taxon>
    </lineage>
</organism>
<dbReference type="Proteomes" id="UP001064879">
    <property type="component" value="Chromosome"/>
</dbReference>
<keyword evidence="4 6" id="KW-0472">Membrane</keyword>
<dbReference type="PROSITE" id="PS50929">
    <property type="entry name" value="ABC_TM1F"/>
    <property type="match status" value="1"/>
</dbReference>
<dbReference type="EMBL" id="CP093443">
    <property type="protein sequence ID" value="UVI36836.1"/>
    <property type="molecule type" value="Genomic_DNA"/>
</dbReference>
<gene>
    <name evidence="9" type="ORF">L1F31_04025</name>
</gene>
<dbReference type="RefSeq" id="WP_265419402.1">
    <property type="nucleotide sequence ID" value="NZ_CP093443.1"/>
</dbReference>
<dbReference type="InterPro" id="IPR027417">
    <property type="entry name" value="P-loop_NTPase"/>
</dbReference>
<dbReference type="CDD" id="cd07346">
    <property type="entry name" value="ABC_6TM_exporters"/>
    <property type="match status" value="1"/>
</dbReference>
<dbReference type="Pfam" id="PF00005">
    <property type="entry name" value="ABC_tran"/>
    <property type="match status" value="1"/>
</dbReference>
<evidence type="ECO:0000256" key="5">
    <source>
        <dbReference type="SAM" id="MobiDB-lite"/>
    </source>
</evidence>
<evidence type="ECO:0000256" key="1">
    <source>
        <dbReference type="ARBA" id="ARBA00004651"/>
    </source>
</evidence>
<feature type="domain" description="ABC transporter" evidence="7">
    <location>
        <begin position="340"/>
        <end position="602"/>
    </location>
</feature>
<dbReference type="SUPFAM" id="SSF90123">
    <property type="entry name" value="ABC transporter transmembrane region"/>
    <property type="match status" value="1"/>
</dbReference>
<dbReference type="InterPro" id="IPR039421">
    <property type="entry name" value="Type_1_exporter"/>
</dbReference>
<dbReference type="PROSITE" id="PS50893">
    <property type="entry name" value="ABC_TRANSPORTER_2"/>
    <property type="match status" value="1"/>
</dbReference>
<dbReference type="Gene3D" id="3.40.50.300">
    <property type="entry name" value="P-loop containing nucleotide triphosphate hydrolases"/>
    <property type="match status" value="1"/>
</dbReference>
<feature type="transmembrane region" description="Helical" evidence="6">
    <location>
        <begin position="246"/>
        <end position="267"/>
    </location>
</feature>
<dbReference type="SUPFAM" id="SSF52540">
    <property type="entry name" value="P-loop containing nucleoside triphosphate hydrolases"/>
    <property type="match status" value="1"/>
</dbReference>
<keyword evidence="3 6" id="KW-1133">Transmembrane helix</keyword>
<proteinExistence type="predicted"/>
<dbReference type="Gene3D" id="1.20.1560.10">
    <property type="entry name" value="ABC transporter type 1, transmembrane domain"/>
    <property type="match status" value="1"/>
</dbReference>
<dbReference type="InterPro" id="IPR036640">
    <property type="entry name" value="ABC1_TM_sf"/>
</dbReference>
<evidence type="ECO:0000256" key="3">
    <source>
        <dbReference type="ARBA" id="ARBA00022989"/>
    </source>
</evidence>
<feature type="region of interest" description="Disordered" evidence="5">
    <location>
        <begin position="324"/>
        <end position="380"/>
    </location>
</feature>
<comment type="subcellular location">
    <subcellularLocation>
        <location evidence="1">Cell membrane</location>
        <topology evidence="1">Multi-pass membrane protein</topology>
    </subcellularLocation>
</comment>
<keyword evidence="2 6" id="KW-0812">Transmembrane</keyword>
<dbReference type="PANTHER" id="PTHR43394:SF1">
    <property type="entry name" value="ATP-BINDING CASSETTE SUB-FAMILY B MEMBER 10, MITOCHONDRIAL"/>
    <property type="match status" value="1"/>
</dbReference>
<evidence type="ECO:0000256" key="6">
    <source>
        <dbReference type="SAM" id="Phobius"/>
    </source>
</evidence>
<dbReference type="InterPro" id="IPR017871">
    <property type="entry name" value="ABC_transporter-like_CS"/>
</dbReference>
<feature type="transmembrane region" description="Helical" evidence="6">
    <location>
        <begin position="141"/>
        <end position="158"/>
    </location>
</feature>